<keyword evidence="3" id="KW-1185">Reference proteome</keyword>
<organism evidence="2 3">
    <name type="scientific">Cymbomonas tetramitiformis</name>
    <dbReference type="NCBI Taxonomy" id="36881"/>
    <lineage>
        <taxon>Eukaryota</taxon>
        <taxon>Viridiplantae</taxon>
        <taxon>Chlorophyta</taxon>
        <taxon>Pyramimonadophyceae</taxon>
        <taxon>Pyramimonadales</taxon>
        <taxon>Pyramimonadaceae</taxon>
        <taxon>Cymbomonas</taxon>
    </lineage>
</organism>
<evidence type="ECO:0000313" key="3">
    <source>
        <dbReference type="Proteomes" id="UP001190700"/>
    </source>
</evidence>
<feature type="region of interest" description="Disordered" evidence="1">
    <location>
        <begin position="1"/>
        <end position="38"/>
    </location>
</feature>
<evidence type="ECO:0000313" key="2">
    <source>
        <dbReference type="EMBL" id="KAK3272112.1"/>
    </source>
</evidence>
<dbReference type="AlphaFoldDB" id="A0AAE0G6B1"/>
<accession>A0AAE0G6B1</accession>
<gene>
    <name evidence="2" type="ORF">CYMTET_19573</name>
</gene>
<feature type="compositionally biased region" description="Acidic residues" evidence="1">
    <location>
        <begin position="57"/>
        <end position="70"/>
    </location>
</feature>
<dbReference type="EMBL" id="LGRX02009149">
    <property type="protein sequence ID" value="KAK3272112.1"/>
    <property type="molecule type" value="Genomic_DNA"/>
</dbReference>
<evidence type="ECO:0000256" key="1">
    <source>
        <dbReference type="SAM" id="MobiDB-lite"/>
    </source>
</evidence>
<feature type="region of interest" description="Disordered" evidence="1">
    <location>
        <begin position="153"/>
        <end position="175"/>
    </location>
</feature>
<comment type="caution">
    <text evidence="2">The sequence shown here is derived from an EMBL/GenBank/DDBJ whole genome shotgun (WGS) entry which is preliminary data.</text>
</comment>
<protein>
    <submittedName>
        <fullName evidence="2">Uncharacterized protein</fullName>
    </submittedName>
</protein>
<reference evidence="2 3" key="1">
    <citation type="journal article" date="2015" name="Genome Biol. Evol.">
        <title>Comparative Genomics of a Bacterivorous Green Alga Reveals Evolutionary Causalities and Consequences of Phago-Mixotrophic Mode of Nutrition.</title>
        <authorList>
            <person name="Burns J.A."/>
            <person name="Paasch A."/>
            <person name="Narechania A."/>
            <person name="Kim E."/>
        </authorList>
    </citation>
    <scope>NUCLEOTIDE SEQUENCE [LARGE SCALE GENOMIC DNA]</scope>
    <source>
        <strain evidence="2 3">PLY_AMNH</strain>
    </source>
</reference>
<proteinExistence type="predicted"/>
<sequence length="216" mass="23525">ASDHPAATASQEDSNDGNAGADLPFEGDGGRGSEANDGEFVCAPCADAYVDVVHGDSDDELTEDEEDDDNLTSHDVESYSEGEDHECATRVCSQRLQKLKRDKSEINTLKNSKVQLRKYQKFLGFNVDGPNADGQPREDPLDDDMCKMQKVPVSSVTASSTGTPTPPPTPNGSDEYTILFPGLEVVTNFLIWASKNFPNMTWKNKTDNLVFARSCP</sequence>
<dbReference type="Proteomes" id="UP001190700">
    <property type="component" value="Unassembled WGS sequence"/>
</dbReference>
<feature type="non-terminal residue" evidence="2">
    <location>
        <position position="1"/>
    </location>
</feature>
<feature type="compositionally biased region" description="Low complexity" evidence="1">
    <location>
        <begin position="153"/>
        <end position="163"/>
    </location>
</feature>
<name>A0AAE0G6B1_9CHLO</name>
<feature type="region of interest" description="Disordered" evidence="1">
    <location>
        <begin position="53"/>
        <end position="87"/>
    </location>
</feature>